<sequence>MSTRPTPPPGRRRRRTDVLSLVLGLMAVMYGGAILFSRMVHPIDPGLLSVAAPASLVIVGLIGLIAGSRT</sequence>
<evidence type="ECO:0000313" key="2">
    <source>
        <dbReference type="EMBL" id="SDB89372.1"/>
    </source>
</evidence>
<gene>
    <name evidence="2" type="ORF">GA0111570_106229</name>
</gene>
<dbReference type="STRING" id="1577474.GA0111570_106229"/>
<evidence type="ECO:0008006" key="4">
    <source>
        <dbReference type="Google" id="ProtNLM"/>
    </source>
</evidence>
<dbReference type="EMBL" id="FMYF01000006">
    <property type="protein sequence ID" value="SDB89372.1"/>
    <property type="molecule type" value="Genomic_DNA"/>
</dbReference>
<accession>A0A1G6H539</accession>
<name>A0A1G6H539_9ACTN</name>
<dbReference type="AlphaFoldDB" id="A0A1G6H539"/>
<evidence type="ECO:0000256" key="1">
    <source>
        <dbReference type="SAM" id="Phobius"/>
    </source>
</evidence>
<keyword evidence="3" id="KW-1185">Reference proteome</keyword>
<proteinExistence type="predicted"/>
<reference evidence="2 3" key="1">
    <citation type="submission" date="2016-06" db="EMBL/GenBank/DDBJ databases">
        <authorList>
            <person name="Olsen C.W."/>
            <person name="Carey S."/>
            <person name="Hinshaw L."/>
            <person name="Karasin A.I."/>
        </authorList>
    </citation>
    <scope>NUCLEOTIDE SEQUENCE [LARGE SCALE GENOMIC DNA]</scope>
    <source>
        <strain evidence="2 3">LZ-22</strain>
    </source>
</reference>
<evidence type="ECO:0000313" key="3">
    <source>
        <dbReference type="Proteomes" id="UP000199086"/>
    </source>
</evidence>
<keyword evidence="1" id="KW-0812">Transmembrane</keyword>
<keyword evidence="1" id="KW-0472">Membrane</keyword>
<keyword evidence="1" id="KW-1133">Transmembrane helix</keyword>
<dbReference type="Proteomes" id="UP000199086">
    <property type="component" value="Unassembled WGS sequence"/>
</dbReference>
<protein>
    <recommendedName>
        <fullName evidence="4">Tripartite tricarboxylate transporter TctB family protein</fullName>
    </recommendedName>
</protein>
<feature type="transmembrane region" description="Helical" evidence="1">
    <location>
        <begin position="21"/>
        <end position="40"/>
    </location>
</feature>
<dbReference type="RefSeq" id="WP_092610887.1">
    <property type="nucleotide sequence ID" value="NZ_FMYF01000006.1"/>
</dbReference>
<feature type="transmembrane region" description="Helical" evidence="1">
    <location>
        <begin position="46"/>
        <end position="66"/>
    </location>
</feature>
<organism evidence="2 3">
    <name type="scientific">Raineyella antarctica</name>
    <dbReference type="NCBI Taxonomy" id="1577474"/>
    <lineage>
        <taxon>Bacteria</taxon>
        <taxon>Bacillati</taxon>
        <taxon>Actinomycetota</taxon>
        <taxon>Actinomycetes</taxon>
        <taxon>Propionibacteriales</taxon>
        <taxon>Propionibacteriaceae</taxon>
        <taxon>Raineyella</taxon>
    </lineage>
</organism>